<sequence length="255" mass="26848">MTETSRFLRPFVAAHPDLPPPVQVAANLDLYLPEGPGPHPLVLLVHGGPIPEDVGVTPRRWPVHIGYAALLHAAGLAVGVVDHRLRVVDGPDRPIVDAVTAAADVAAAGAALRAHPTIDGERVAYWAFSGGGLLSADWLRERPSWLRAVLLSYPLLASPAAHLPVEDRLDLDPRFAPIDAVAEAGTAAPPIVLTRVGLERPLLAGFVEQFVAAATGPLEIIDVPDGQHAFDVLDDTDQSRAALHAAVARAAKLLA</sequence>
<dbReference type="SUPFAM" id="SSF53474">
    <property type="entry name" value="alpha/beta-Hydrolases"/>
    <property type="match status" value="1"/>
</dbReference>
<gene>
    <name evidence="1" type="ORF">Asi02nite_77490</name>
</gene>
<evidence type="ECO:0008006" key="3">
    <source>
        <dbReference type="Google" id="ProtNLM"/>
    </source>
</evidence>
<accession>A0ABQ4D3Z2</accession>
<evidence type="ECO:0000313" key="2">
    <source>
        <dbReference type="Proteomes" id="UP000604117"/>
    </source>
</evidence>
<dbReference type="RefSeq" id="WP_239127629.1">
    <property type="nucleotide sequence ID" value="NZ_BONE01000126.1"/>
</dbReference>
<name>A0ABQ4D3Z2_9ACTN</name>
<dbReference type="Proteomes" id="UP000604117">
    <property type="component" value="Unassembled WGS sequence"/>
</dbReference>
<comment type="caution">
    <text evidence="1">The sequence shown here is derived from an EMBL/GenBank/DDBJ whole genome shotgun (WGS) entry which is preliminary data.</text>
</comment>
<dbReference type="InterPro" id="IPR029058">
    <property type="entry name" value="AB_hydrolase_fold"/>
</dbReference>
<reference evidence="1 2" key="1">
    <citation type="submission" date="2021-01" db="EMBL/GenBank/DDBJ databases">
        <title>Whole genome shotgun sequence of Asanoa siamensis NBRC 107932.</title>
        <authorList>
            <person name="Komaki H."/>
            <person name="Tamura T."/>
        </authorList>
    </citation>
    <scope>NUCLEOTIDE SEQUENCE [LARGE SCALE GENOMIC DNA]</scope>
    <source>
        <strain evidence="1 2">NBRC 107932</strain>
    </source>
</reference>
<proteinExistence type="predicted"/>
<evidence type="ECO:0000313" key="1">
    <source>
        <dbReference type="EMBL" id="GIF78231.1"/>
    </source>
</evidence>
<organism evidence="1 2">
    <name type="scientific">Asanoa siamensis</name>
    <dbReference type="NCBI Taxonomy" id="926357"/>
    <lineage>
        <taxon>Bacteria</taxon>
        <taxon>Bacillati</taxon>
        <taxon>Actinomycetota</taxon>
        <taxon>Actinomycetes</taxon>
        <taxon>Micromonosporales</taxon>
        <taxon>Micromonosporaceae</taxon>
        <taxon>Asanoa</taxon>
    </lineage>
</organism>
<protein>
    <recommendedName>
        <fullName evidence="3">Acetyl esterase/lipase</fullName>
    </recommendedName>
</protein>
<keyword evidence="2" id="KW-1185">Reference proteome</keyword>
<dbReference type="Gene3D" id="3.40.50.1820">
    <property type="entry name" value="alpha/beta hydrolase"/>
    <property type="match status" value="1"/>
</dbReference>
<dbReference type="EMBL" id="BONE01000126">
    <property type="protein sequence ID" value="GIF78231.1"/>
    <property type="molecule type" value="Genomic_DNA"/>
</dbReference>